<keyword evidence="2" id="KW-1185">Reference proteome</keyword>
<dbReference type="GO" id="GO:0016616">
    <property type="term" value="F:oxidoreductase activity, acting on the CH-OH group of donors, NAD or NADP as acceptor"/>
    <property type="evidence" value="ECO:0007669"/>
    <property type="project" value="TreeGrafter"/>
</dbReference>
<protein>
    <submittedName>
        <fullName evidence="1">Uncharacterized protein</fullName>
    </submittedName>
</protein>
<dbReference type="CDD" id="cd05325">
    <property type="entry name" value="carb_red_sniffer_like_SDR_c"/>
    <property type="match status" value="1"/>
</dbReference>
<proteinExistence type="predicted"/>
<dbReference type="PRINTS" id="PR00081">
    <property type="entry name" value="GDHRDH"/>
</dbReference>
<evidence type="ECO:0000313" key="2">
    <source>
        <dbReference type="Proteomes" id="UP001140560"/>
    </source>
</evidence>
<dbReference type="OrthoDB" id="5296at2759"/>
<gene>
    <name evidence="1" type="ORF">N0V83_005895</name>
</gene>
<dbReference type="InterPro" id="IPR052184">
    <property type="entry name" value="SDR_enzymes"/>
</dbReference>
<dbReference type="AlphaFoldDB" id="A0A9W8Y8H7"/>
<name>A0A9W8Y8H7_9PLEO</name>
<sequence length="241" mass="25870">MPTAVITGANSGIGNALAQILVKESQALRHMQGYKVIAADIELGDPIKSLGCENIKLDITSPDDIQNFKEQVGDQPIDMLLNIAGVMSPHSSDTLQTVSLPTFQATFAVNTFGPLLLTQALLPNILLSPHPRIAVMSSRVGSMGDNSSGGSYSYRASKAAVNSLFKSMAVDLREKNVPVILLHPGIVKTNLDKRWGEGGALDFKGAVEPEVAAGELWRVLMGKGMESTGKFYHRNGEELPW</sequence>
<evidence type="ECO:0000313" key="1">
    <source>
        <dbReference type="EMBL" id="KAJ4368813.1"/>
    </source>
</evidence>
<accession>A0A9W8Y8H7</accession>
<dbReference type="EMBL" id="JAPEUY010000010">
    <property type="protein sequence ID" value="KAJ4368813.1"/>
    <property type="molecule type" value="Genomic_DNA"/>
</dbReference>
<dbReference type="Pfam" id="PF00106">
    <property type="entry name" value="adh_short"/>
    <property type="match status" value="1"/>
</dbReference>
<dbReference type="PANTHER" id="PTHR45458:SF1">
    <property type="entry name" value="SHORT CHAIN DEHYDROGENASE"/>
    <property type="match status" value="1"/>
</dbReference>
<dbReference type="Gene3D" id="3.40.50.720">
    <property type="entry name" value="NAD(P)-binding Rossmann-like Domain"/>
    <property type="match status" value="1"/>
</dbReference>
<dbReference type="PANTHER" id="PTHR45458">
    <property type="entry name" value="SHORT-CHAIN DEHYDROGENASE/REDUCTASE SDR"/>
    <property type="match status" value="1"/>
</dbReference>
<dbReference type="InterPro" id="IPR002347">
    <property type="entry name" value="SDR_fam"/>
</dbReference>
<dbReference type="Proteomes" id="UP001140560">
    <property type="component" value="Unassembled WGS sequence"/>
</dbReference>
<dbReference type="SUPFAM" id="SSF51735">
    <property type="entry name" value="NAD(P)-binding Rossmann-fold domains"/>
    <property type="match status" value="1"/>
</dbReference>
<dbReference type="InterPro" id="IPR036291">
    <property type="entry name" value="NAD(P)-bd_dom_sf"/>
</dbReference>
<comment type="caution">
    <text evidence="1">The sequence shown here is derived from an EMBL/GenBank/DDBJ whole genome shotgun (WGS) entry which is preliminary data.</text>
</comment>
<organism evidence="1 2">
    <name type="scientific">Neocucurbitaria cava</name>
    <dbReference type="NCBI Taxonomy" id="798079"/>
    <lineage>
        <taxon>Eukaryota</taxon>
        <taxon>Fungi</taxon>
        <taxon>Dikarya</taxon>
        <taxon>Ascomycota</taxon>
        <taxon>Pezizomycotina</taxon>
        <taxon>Dothideomycetes</taxon>
        <taxon>Pleosporomycetidae</taxon>
        <taxon>Pleosporales</taxon>
        <taxon>Pleosporineae</taxon>
        <taxon>Cucurbitariaceae</taxon>
        <taxon>Neocucurbitaria</taxon>
    </lineage>
</organism>
<reference evidence="1" key="1">
    <citation type="submission" date="2022-10" db="EMBL/GenBank/DDBJ databases">
        <title>Tapping the CABI collections for fungal endophytes: first genome assemblies for Collariella, Neodidymelliopsis, Ascochyta clinopodiicola, Didymella pomorum, Didymosphaeria variabile, Neocosmospora piperis and Neocucurbitaria cava.</title>
        <authorList>
            <person name="Hill R."/>
        </authorList>
    </citation>
    <scope>NUCLEOTIDE SEQUENCE</scope>
    <source>
        <strain evidence="1">IMI 356814</strain>
    </source>
</reference>